<reference evidence="1" key="1">
    <citation type="submission" date="2025-05" db="UniProtKB">
        <authorList>
            <consortium name="EnsemblMetazoa"/>
        </authorList>
    </citation>
    <scope>IDENTIFICATION</scope>
</reference>
<protein>
    <recommendedName>
        <fullName evidence="3">C2H2-type domain-containing protein</fullName>
    </recommendedName>
</protein>
<dbReference type="GeneID" id="126892440"/>
<evidence type="ECO:0000313" key="1">
    <source>
        <dbReference type="EnsemblMetazoa" id="XP_050517934.1"/>
    </source>
</evidence>
<proteinExistence type="predicted"/>
<dbReference type="PANTHER" id="PTHR31511:SF12">
    <property type="entry name" value="RHO TERMINATION FACTOR N-TERMINAL DOMAIN-CONTAINING PROTEIN"/>
    <property type="match status" value="1"/>
</dbReference>
<name>A0ABM5L671_DIAVI</name>
<keyword evidence="2" id="KW-1185">Reference proteome</keyword>
<dbReference type="EnsemblMetazoa" id="XM_050661977.1">
    <property type="protein sequence ID" value="XP_050517934.1"/>
    <property type="gene ID" value="LOC126892440"/>
</dbReference>
<evidence type="ECO:0008006" key="3">
    <source>
        <dbReference type="Google" id="ProtNLM"/>
    </source>
</evidence>
<dbReference type="Proteomes" id="UP001652700">
    <property type="component" value="Unplaced"/>
</dbReference>
<dbReference type="PANTHER" id="PTHR31511">
    <property type="entry name" value="PROTEIN CBG23764"/>
    <property type="match status" value="1"/>
</dbReference>
<accession>A0ABM5L671</accession>
<organism evidence="1 2">
    <name type="scientific">Diabrotica virgifera virgifera</name>
    <name type="common">western corn rootworm</name>
    <dbReference type="NCBI Taxonomy" id="50390"/>
    <lineage>
        <taxon>Eukaryota</taxon>
        <taxon>Metazoa</taxon>
        <taxon>Ecdysozoa</taxon>
        <taxon>Arthropoda</taxon>
        <taxon>Hexapoda</taxon>
        <taxon>Insecta</taxon>
        <taxon>Pterygota</taxon>
        <taxon>Neoptera</taxon>
        <taxon>Endopterygota</taxon>
        <taxon>Coleoptera</taxon>
        <taxon>Polyphaga</taxon>
        <taxon>Cucujiformia</taxon>
        <taxon>Chrysomeloidea</taxon>
        <taxon>Chrysomelidae</taxon>
        <taxon>Galerucinae</taxon>
        <taxon>Diabroticina</taxon>
        <taxon>Diabroticites</taxon>
        <taxon>Diabrotica</taxon>
    </lineage>
</organism>
<evidence type="ECO:0000313" key="2">
    <source>
        <dbReference type="Proteomes" id="UP001652700"/>
    </source>
</evidence>
<dbReference type="RefSeq" id="XP_050517934.1">
    <property type="nucleotide sequence ID" value="XM_050661977.1"/>
</dbReference>
<sequence length="276" mass="32371">MRDLSEFQEQDSGWALKAIVNLGVNVNKYVPQRGSSYIDLHFQIKRKQACINVKNEDEACFAWAVISALFPVEQDAQRVSKYPHYSQVLKLKGIQFPMTMRQIPNFEKQNDISINVYILKTEKKMIQVLPSFLTENKRTTHVNLLLIQNKSETSITSHFVWIKDLSRLLSKQLNSCGYKNYFCDRCLHYFYSEEKLSNHMVDCLQKNKTATKMPEVGQHILKFKDHKYKIKTPFVVYADMESVLKPINDRKNIQEHIPAAIGYFFKCSYDEKLSFY</sequence>